<dbReference type="SMART" id="SM00028">
    <property type="entry name" value="TPR"/>
    <property type="match status" value="3"/>
</dbReference>
<dbReference type="SUPFAM" id="SSF49464">
    <property type="entry name" value="Carboxypeptidase regulatory domain-like"/>
    <property type="match status" value="1"/>
</dbReference>
<keyword evidence="7" id="KW-0732">Signal</keyword>
<dbReference type="PRINTS" id="PR01021">
    <property type="entry name" value="OMPADOMAIN"/>
</dbReference>
<dbReference type="PROSITE" id="PS50005">
    <property type="entry name" value="TPR"/>
    <property type="match status" value="1"/>
</dbReference>
<dbReference type="CDD" id="cd07185">
    <property type="entry name" value="OmpA_C-like"/>
    <property type="match status" value="1"/>
</dbReference>
<feature type="chain" id="PRO_5046001823" evidence="7">
    <location>
        <begin position="20"/>
        <end position="632"/>
    </location>
</feature>
<evidence type="ECO:0000313" key="9">
    <source>
        <dbReference type="EMBL" id="MEE1944149.1"/>
    </source>
</evidence>
<dbReference type="InterPro" id="IPR008969">
    <property type="entry name" value="CarboxyPept-like_regulatory"/>
</dbReference>
<dbReference type="Gene3D" id="2.60.40.1120">
    <property type="entry name" value="Carboxypeptidase-like, regulatory domain"/>
    <property type="match status" value="1"/>
</dbReference>
<dbReference type="RefSeq" id="WP_330106525.1">
    <property type="nucleotide sequence ID" value="NZ_JAZDQT010000001.1"/>
</dbReference>
<organism evidence="9 10">
    <name type="scientific">Pedobacter albus</name>
    <dbReference type="NCBI Taxonomy" id="3113905"/>
    <lineage>
        <taxon>Bacteria</taxon>
        <taxon>Pseudomonadati</taxon>
        <taxon>Bacteroidota</taxon>
        <taxon>Sphingobacteriia</taxon>
        <taxon>Sphingobacteriales</taxon>
        <taxon>Sphingobacteriaceae</taxon>
        <taxon>Pedobacter</taxon>
    </lineage>
</organism>
<dbReference type="SUPFAM" id="SSF48452">
    <property type="entry name" value="TPR-like"/>
    <property type="match status" value="1"/>
</dbReference>
<dbReference type="InterPro" id="IPR019734">
    <property type="entry name" value="TPR_rpt"/>
</dbReference>
<accession>A0ABU7I433</accession>
<feature type="domain" description="OmpA-like" evidence="8">
    <location>
        <begin position="518"/>
        <end position="632"/>
    </location>
</feature>
<protein>
    <submittedName>
        <fullName evidence="9">OmpA family protein</fullName>
    </submittedName>
</protein>
<dbReference type="InterPro" id="IPR011990">
    <property type="entry name" value="TPR-like_helical_dom_sf"/>
</dbReference>
<keyword evidence="4" id="KW-0802">TPR repeat</keyword>
<dbReference type="EMBL" id="JAZDQT010000001">
    <property type="protein sequence ID" value="MEE1944149.1"/>
    <property type="molecule type" value="Genomic_DNA"/>
</dbReference>
<keyword evidence="10" id="KW-1185">Reference proteome</keyword>
<feature type="signal peptide" evidence="7">
    <location>
        <begin position="1"/>
        <end position="19"/>
    </location>
</feature>
<reference evidence="9 10" key="1">
    <citation type="submission" date="2024-01" db="EMBL/GenBank/DDBJ databases">
        <title>Pedobacter sp. nov., isolated from fresh soil.</title>
        <authorList>
            <person name="Le N.T.T."/>
        </authorList>
    </citation>
    <scope>NUCLEOTIDE SEQUENCE [LARGE SCALE GENOMIC DNA]</scope>
    <source>
        <strain evidence="9 10">KR3-3</strain>
    </source>
</reference>
<evidence type="ECO:0000256" key="3">
    <source>
        <dbReference type="ARBA" id="ARBA00023237"/>
    </source>
</evidence>
<evidence type="ECO:0000256" key="2">
    <source>
        <dbReference type="ARBA" id="ARBA00023136"/>
    </source>
</evidence>
<evidence type="ECO:0000256" key="6">
    <source>
        <dbReference type="SAM" id="MobiDB-lite"/>
    </source>
</evidence>
<feature type="region of interest" description="Disordered" evidence="6">
    <location>
        <begin position="606"/>
        <end position="632"/>
    </location>
</feature>
<evidence type="ECO:0000259" key="8">
    <source>
        <dbReference type="PROSITE" id="PS51123"/>
    </source>
</evidence>
<dbReference type="Pfam" id="PF07676">
    <property type="entry name" value="PD40"/>
    <property type="match status" value="4"/>
</dbReference>
<dbReference type="SUPFAM" id="SSF103088">
    <property type="entry name" value="OmpA-like"/>
    <property type="match status" value="1"/>
</dbReference>
<dbReference type="Gene3D" id="3.30.1330.60">
    <property type="entry name" value="OmpA-like domain"/>
    <property type="match status" value="1"/>
</dbReference>
<dbReference type="InterPro" id="IPR050330">
    <property type="entry name" value="Bact_OuterMem_StrucFunc"/>
</dbReference>
<dbReference type="Pfam" id="PF13424">
    <property type="entry name" value="TPR_12"/>
    <property type="match status" value="1"/>
</dbReference>
<dbReference type="InterPro" id="IPR011042">
    <property type="entry name" value="6-blade_b-propeller_TolB-like"/>
</dbReference>
<keyword evidence="3" id="KW-0998">Cell outer membrane</keyword>
<dbReference type="PANTHER" id="PTHR30329:SF21">
    <property type="entry name" value="LIPOPROTEIN YIAD-RELATED"/>
    <property type="match status" value="1"/>
</dbReference>
<dbReference type="Gene3D" id="2.120.10.30">
    <property type="entry name" value="TolB, C-terminal domain"/>
    <property type="match status" value="1"/>
</dbReference>
<feature type="repeat" description="TPR" evidence="4">
    <location>
        <begin position="61"/>
        <end position="94"/>
    </location>
</feature>
<comment type="caution">
    <text evidence="9">The sequence shown here is derived from an EMBL/GenBank/DDBJ whole genome shotgun (WGS) entry which is preliminary data.</text>
</comment>
<dbReference type="Proteomes" id="UP001336835">
    <property type="component" value="Unassembled WGS sequence"/>
</dbReference>
<dbReference type="PROSITE" id="PS51123">
    <property type="entry name" value="OMPA_2"/>
    <property type="match status" value="1"/>
</dbReference>
<sequence length="632" mass="71448">MNKYLILFLCCLMALGAKAQNSAVKKAQNSFDDAQQYLRQNIYDEGIKYLEEAVKADPKFQLAYIQLGDVYRRMKNHEKAKENYTKAVASAPTVEARIYYVLGESELLTGDYANAKKHFESYRQQYTGDDQDLVKKATKYIADCDFAVVAIKNPEKYEPINMGFYINSANRDYFPALTADGQTIIFTRVVDGNEDFYVSTKKNNEWQKAQPLSNNINTPNYNEGAQSISPDGKYLFFTGCNRPDGMGRCDIYVSRKEGNDWGKAINLGKVINSEYWESQPSISPDGSTLYFVSNRPGGLGGYDIWKSTLTDEGQWTEPVNLGPNINTPYDENTPFMHADGKTLYFSSDGWPGLGNKDIFYSRMNKQGEFAKPINLGYPINTFNEEIGLIVTADGTEGLFSSNIANGGFGDLDIYHFKMPEKYKPLPVTYVKGIVKDKETKQLLEANVMVIDLKTNNAMFNDFTSSETGDFLAVMPIGSDYSFNVEANGYLFYSQHFELKPANTNKPYEVEILMDKIKVGGEVTMHNIFFDTNKYELLPASMVELNLLTELLKNNENVAIEIQGHTDNVGDAKMNEKLSENRAKAVYDFLVKNGIAAKRLTFKGYGETKPRFDNSTEEGRQQNRRTEFRITKS</sequence>
<name>A0ABU7I433_9SPHI</name>
<evidence type="ECO:0000256" key="4">
    <source>
        <dbReference type="PROSITE-ProRule" id="PRU00339"/>
    </source>
</evidence>
<evidence type="ECO:0000256" key="7">
    <source>
        <dbReference type="SAM" id="SignalP"/>
    </source>
</evidence>
<keyword evidence="2 5" id="KW-0472">Membrane</keyword>
<proteinExistence type="predicted"/>
<dbReference type="Gene3D" id="1.25.40.10">
    <property type="entry name" value="Tetratricopeptide repeat domain"/>
    <property type="match status" value="1"/>
</dbReference>
<comment type="subcellular location">
    <subcellularLocation>
        <location evidence="1">Cell outer membrane</location>
    </subcellularLocation>
</comment>
<dbReference type="InterPro" id="IPR006665">
    <property type="entry name" value="OmpA-like"/>
</dbReference>
<evidence type="ECO:0000256" key="5">
    <source>
        <dbReference type="PROSITE-ProRule" id="PRU00473"/>
    </source>
</evidence>
<dbReference type="InterPro" id="IPR006664">
    <property type="entry name" value="OMP_bac"/>
</dbReference>
<dbReference type="InterPro" id="IPR011659">
    <property type="entry name" value="WD40"/>
</dbReference>
<evidence type="ECO:0000256" key="1">
    <source>
        <dbReference type="ARBA" id="ARBA00004442"/>
    </source>
</evidence>
<dbReference type="Pfam" id="PF00691">
    <property type="entry name" value="OmpA"/>
    <property type="match status" value="1"/>
</dbReference>
<dbReference type="PANTHER" id="PTHR30329">
    <property type="entry name" value="STATOR ELEMENT OF FLAGELLAR MOTOR COMPLEX"/>
    <property type="match status" value="1"/>
</dbReference>
<dbReference type="SUPFAM" id="SSF82171">
    <property type="entry name" value="DPP6 N-terminal domain-like"/>
    <property type="match status" value="1"/>
</dbReference>
<evidence type="ECO:0000313" key="10">
    <source>
        <dbReference type="Proteomes" id="UP001336835"/>
    </source>
</evidence>
<gene>
    <name evidence="9" type="ORF">VRU48_03450</name>
</gene>
<dbReference type="InterPro" id="IPR036737">
    <property type="entry name" value="OmpA-like_sf"/>
</dbReference>